<dbReference type="OrthoDB" id="3321376at2759"/>
<accession>A0A5N5QB12</accession>
<gene>
    <name evidence="1" type="ORF">CTheo_7596</name>
</gene>
<keyword evidence="2" id="KW-1185">Reference proteome</keyword>
<dbReference type="AlphaFoldDB" id="A0A5N5QB12"/>
<evidence type="ECO:0000313" key="2">
    <source>
        <dbReference type="Proteomes" id="UP000383932"/>
    </source>
</evidence>
<name>A0A5N5QB12_9AGAM</name>
<protein>
    <submittedName>
        <fullName evidence="1">Uncharacterized protein</fullName>
    </submittedName>
</protein>
<dbReference type="Proteomes" id="UP000383932">
    <property type="component" value="Unassembled WGS sequence"/>
</dbReference>
<comment type="caution">
    <text evidence="1">The sequence shown here is derived from an EMBL/GenBank/DDBJ whole genome shotgun (WGS) entry which is preliminary data.</text>
</comment>
<sequence length="141" mass="14901">MLSSTTPPTKYTYKAYLALADPHLRPGGKSASNPGTKFNVNLRAGLHMLDQMQARAEQAGDQVVAQLATVAMLHAKVVCDTEGGLVDELEGVLNHAECALGFGGNARWIQPPATYLFTHTHPTQNSGPSANSPILACSSNT</sequence>
<organism evidence="1 2">
    <name type="scientific">Ceratobasidium theobromae</name>
    <dbReference type="NCBI Taxonomy" id="1582974"/>
    <lineage>
        <taxon>Eukaryota</taxon>
        <taxon>Fungi</taxon>
        <taxon>Dikarya</taxon>
        <taxon>Basidiomycota</taxon>
        <taxon>Agaricomycotina</taxon>
        <taxon>Agaricomycetes</taxon>
        <taxon>Cantharellales</taxon>
        <taxon>Ceratobasidiaceae</taxon>
        <taxon>Ceratobasidium</taxon>
    </lineage>
</organism>
<reference evidence="1 2" key="1">
    <citation type="journal article" date="2019" name="Fungal Biol. Biotechnol.">
        <title>Draft genome sequence of fastidious pathogen Ceratobasidium theobromae, which causes vascular-streak dieback in Theobroma cacao.</title>
        <authorList>
            <person name="Ali S.S."/>
            <person name="Asman A."/>
            <person name="Shao J."/>
            <person name="Firmansyah A.P."/>
            <person name="Susilo A.W."/>
            <person name="Rosmana A."/>
            <person name="McMahon P."/>
            <person name="Junaid M."/>
            <person name="Guest D."/>
            <person name="Kheng T.Y."/>
            <person name="Meinhardt L.W."/>
            <person name="Bailey B.A."/>
        </authorList>
    </citation>
    <scope>NUCLEOTIDE SEQUENCE [LARGE SCALE GENOMIC DNA]</scope>
    <source>
        <strain evidence="1 2">CT2</strain>
    </source>
</reference>
<dbReference type="EMBL" id="SSOP01000339">
    <property type="protein sequence ID" value="KAB5588962.1"/>
    <property type="molecule type" value="Genomic_DNA"/>
</dbReference>
<proteinExistence type="predicted"/>
<evidence type="ECO:0000313" key="1">
    <source>
        <dbReference type="EMBL" id="KAB5588962.1"/>
    </source>
</evidence>